<evidence type="ECO:0000313" key="2">
    <source>
        <dbReference type="Proteomes" id="UP001149079"/>
    </source>
</evidence>
<name>A0A9W9HG98_9EURO</name>
<reference evidence="1" key="2">
    <citation type="journal article" date="2023" name="IMA Fungus">
        <title>Comparative genomic study of the Penicillium genus elucidates a diverse pangenome and 15 lateral gene transfer events.</title>
        <authorList>
            <person name="Petersen C."/>
            <person name="Sorensen T."/>
            <person name="Nielsen M.R."/>
            <person name="Sondergaard T.E."/>
            <person name="Sorensen J.L."/>
            <person name="Fitzpatrick D.A."/>
            <person name="Frisvad J.C."/>
            <person name="Nielsen K.L."/>
        </authorList>
    </citation>
    <scope>NUCLEOTIDE SEQUENCE</scope>
    <source>
        <strain evidence="1">IBT 22155</strain>
    </source>
</reference>
<protein>
    <submittedName>
        <fullName evidence="1">Uncharacterized protein</fullName>
    </submittedName>
</protein>
<dbReference type="GeneID" id="81401072"/>
<reference evidence="1" key="1">
    <citation type="submission" date="2022-11" db="EMBL/GenBank/DDBJ databases">
        <authorList>
            <person name="Petersen C."/>
        </authorList>
    </citation>
    <scope>NUCLEOTIDE SEQUENCE</scope>
    <source>
        <strain evidence="1">IBT 22155</strain>
    </source>
</reference>
<proteinExistence type="predicted"/>
<keyword evidence="2" id="KW-1185">Reference proteome</keyword>
<dbReference type="OrthoDB" id="4365826at2759"/>
<dbReference type="EMBL" id="JAPQKL010000001">
    <property type="protein sequence ID" value="KAJ5146594.1"/>
    <property type="molecule type" value="Genomic_DNA"/>
</dbReference>
<organism evidence="1 2">
    <name type="scientific">Penicillium bovifimosum</name>
    <dbReference type="NCBI Taxonomy" id="126998"/>
    <lineage>
        <taxon>Eukaryota</taxon>
        <taxon>Fungi</taxon>
        <taxon>Dikarya</taxon>
        <taxon>Ascomycota</taxon>
        <taxon>Pezizomycotina</taxon>
        <taxon>Eurotiomycetes</taxon>
        <taxon>Eurotiomycetidae</taxon>
        <taxon>Eurotiales</taxon>
        <taxon>Aspergillaceae</taxon>
        <taxon>Penicillium</taxon>
    </lineage>
</organism>
<comment type="caution">
    <text evidence="1">The sequence shown here is derived from an EMBL/GenBank/DDBJ whole genome shotgun (WGS) entry which is preliminary data.</text>
</comment>
<accession>A0A9W9HG98</accession>
<sequence length="268" mass="30605">MLGDGTDAFVLLCLGKEYQSSIIPVPISYSAPETVIWREIRQAWIARRGWRRYVSFLGVNRVDLVEISIAGMNLRKPRGSGGAAEFVGMYTKKDLQNEKKRLERIIDNYRQQDDPCQYNLSTGSVDCWETCMSSIIDVECPEKVKYDAERQLENLETHRLMTLAFSDPELASLNDFLQGENVVYGHKDTLALMNEWHCPKLREMKFRGVLVEENWKFESHYILLPLAMSLLFGTVIVAKFTFGEWGTAWNSVDSIDSDNGGRSLDEGL</sequence>
<dbReference type="RefSeq" id="XP_056527068.1">
    <property type="nucleotide sequence ID" value="XM_056661902.1"/>
</dbReference>
<dbReference type="Proteomes" id="UP001149079">
    <property type="component" value="Unassembled WGS sequence"/>
</dbReference>
<gene>
    <name evidence="1" type="ORF">N7515_001158</name>
</gene>
<evidence type="ECO:0000313" key="1">
    <source>
        <dbReference type="EMBL" id="KAJ5146594.1"/>
    </source>
</evidence>
<dbReference type="AlphaFoldDB" id="A0A9W9HG98"/>